<evidence type="ECO:0000256" key="2">
    <source>
        <dbReference type="ARBA" id="ARBA00023159"/>
    </source>
</evidence>
<dbReference type="OrthoDB" id="8866621at2759"/>
<evidence type="ECO:0000256" key="3">
    <source>
        <dbReference type="ARBA" id="ARBA00023163"/>
    </source>
</evidence>
<dbReference type="InterPro" id="IPR015389">
    <property type="entry name" value="PD-C2-AF1"/>
</dbReference>
<sequence>MAAVVHRSKTLHICGASSFLLVDTPSPPSALARSRPYQGVRVRDPVKELLRKKRSLDPHSTKTAPPTAVRDVVTHNIQSSYTQGLFGLDVAGSSPAETAPAVGDLQQFAGWRAAPAAHSAGLHPAVAPWASSDFNQQDPSAQTLAYAPTPTRTADVYMQTLCPSYTMLTYTHTPLLTNFGPIPLAPAQGSLPQMELPDSALTYLPWAQPITTISAMPSSGVQFASGSSALPGSPLVHMPLSMSLTTMFPQLEAQGLHPPQPQILEMPQRSEHQLDPEPQDDEGPGAESESPSLLDKLLEEQKGEGEEEDKDSYSSSIFIPNV</sequence>
<keyword evidence="1" id="KW-0805">Transcription regulation</keyword>
<dbReference type="GO" id="GO:0070974">
    <property type="term" value="F:POU domain binding"/>
    <property type="evidence" value="ECO:0007669"/>
    <property type="project" value="InterPro"/>
</dbReference>
<organism evidence="6 7">
    <name type="scientific">Gymnodraco acuticeps</name>
    <name type="common">Antarctic dragonfish</name>
    <dbReference type="NCBI Taxonomy" id="8218"/>
    <lineage>
        <taxon>Eukaryota</taxon>
        <taxon>Metazoa</taxon>
        <taxon>Chordata</taxon>
        <taxon>Craniata</taxon>
        <taxon>Vertebrata</taxon>
        <taxon>Euteleostomi</taxon>
        <taxon>Actinopterygii</taxon>
        <taxon>Neopterygii</taxon>
        <taxon>Teleostei</taxon>
        <taxon>Neoteleostei</taxon>
        <taxon>Acanthomorphata</taxon>
        <taxon>Eupercaria</taxon>
        <taxon>Perciformes</taxon>
        <taxon>Notothenioidei</taxon>
        <taxon>Bathydraconidae</taxon>
        <taxon>Gymnodraco</taxon>
    </lineage>
</organism>
<proteinExistence type="predicted"/>
<keyword evidence="6" id="KW-1185">Reference proteome</keyword>
<evidence type="ECO:0000313" key="7">
    <source>
        <dbReference type="RefSeq" id="XP_034095886.1"/>
    </source>
</evidence>
<evidence type="ECO:0000259" key="5">
    <source>
        <dbReference type="PROSITE" id="PS52003"/>
    </source>
</evidence>
<dbReference type="KEGG" id="gacu:117562166"/>
<accession>A0A6P8VXI6</accession>
<dbReference type="PROSITE" id="PS52003">
    <property type="entry name" value="OCA"/>
    <property type="match status" value="1"/>
</dbReference>
<dbReference type="GeneID" id="117562166"/>
<dbReference type="AlphaFoldDB" id="A0A6P8VXI6"/>
<name>A0A6P8VXI6_GYMAC</name>
<feature type="compositionally biased region" description="Polar residues" evidence="4">
    <location>
        <begin position="313"/>
        <end position="322"/>
    </location>
</feature>
<dbReference type="RefSeq" id="XP_034095886.1">
    <property type="nucleotide sequence ID" value="XM_034239995.1"/>
</dbReference>
<reference evidence="7" key="1">
    <citation type="submission" date="2025-08" db="UniProtKB">
        <authorList>
            <consortium name="RefSeq"/>
        </authorList>
    </citation>
    <scope>IDENTIFICATION</scope>
</reference>
<evidence type="ECO:0000313" key="6">
    <source>
        <dbReference type="Proteomes" id="UP000515161"/>
    </source>
</evidence>
<evidence type="ECO:0000256" key="4">
    <source>
        <dbReference type="SAM" id="MobiDB-lite"/>
    </source>
</evidence>
<feature type="region of interest" description="Disordered" evidence="4">
    <location>
        <begin position="267"/>
        <end position="322"/>
    </location>
</feature>
<keyword evidence="2" id="KW-0010">Activator</keyword>
<gene>
    <name evidence="7" type="primary">LOC117562166</name>
</gene>
<dbReference type="GO" id="GO:0003677">
    <property type="term" value="F:DNA binding"/>
    <property type="evidence" value="ECO:0007669"/>
    <property type="project" value="InterPro"/>
</dbReference>
<keyword evidence="3" id="KW-0804">Transcription</keyword>
<protein>
    <submittedName>
        <fullName evidence="7">POU domain class 2-associating factor 1 isoform X1</fullName>
    </submittedName>
</protein>
<dbReference type="InParanoid" id="A0A6P8VXI6"/>
<dbReference type="Pfam" id="PF09310">
    <property type="entry name" value="PD-C2-AF1"/>
    <property type="match status" value="1"/>
</dbReference>
<evidence type="ECO:0000256" key="1">
    <source>
        <dbReference type="ARBA" id="ARBA00023015"/>
    </source>
</evidence>
<dbReference type="InterPro" id="IPR047571">
    <property type="entry name" value="OCA"/>
</dbReference>
<dbReference type="Proteomes" id="UP000515161">
    <property type="component" value="Unplaced"/>
</dbReference>
<feature type="domain" description="OCA" evidence="5">
    <location>
        <begin position="34"/>
        <end position="56"/>
    </location>
</feature>